<comment type="caution">
    <text evidence="2">The sequence shown here is derived from an EMBL/GenBank/DDBJ whole genome shotgun (WGS) entry which is preliminary data.</text>
</comment>
<organism evidence="2 3">
    <name type="scientific">Mikania micrantha</name>
    <name type="common">bitter vine</name>
    <dbReference type="NCBI Taxonomy" id="192012"/>
    <lineage>
        <taxon>Eukaryota</taxon>
        <taxon>Viridiplantae</taxon>
        <taxon>Streptophyta</taxon>
        <taxon>Embryophyta</taxon>
        <taxon>Tracheophyta</taxon>
        <taxon>Spermatophyta</taxon>
        <taxon>Magnoliopsida</taxon>
        <taxon>eudicotyledons</taxon>
        <taxon>Gunneridae</taxon>
        <taxon>Pentapetalae</taxon>
        <taxon>asterids</taxon>
        <taxon>campanulids</taxon>
        <taxon>Asterales</taxon>
        <taxon>Asteraceae</taxon>
        <taxon>Asteroideae</taxon>
        <taxon>Heliantheae alliance</taxon>
        <taxon>Eupatorieae</taxon>
        <taxon>Mikania</taxon>
    </lineage>
</organism>
<feature type="region of interest" description="Disordered" evidence="1">
    <location>
        <begin position="97"/>
        <end position="116"/>
    </location>
</feature>
<gene>
    <name evidence="2" type="ORF">E3N88_18946</name>
</gene>
<dbReference type="Proteomes" id="UP000326396">
    <property type="component" value="Linkage Group LG18"/>
</dbReference>
<feature type="region of interest" description="Disordered" evidence="1">
    <location>
        <begin position="65"/>
        <end position="89"/>
    </location>
</feature>
<protein>
    <submittedName>
        <fullName evidence="2">Uncharacterized protein</fullName>
    </submittedName>
</protein>
<evidence type="ECO:0000313" key="3">
    <source>
        <dbReference type="Proteomes" id="UP000326396"/>
    </source>
</evidence>
<evidence type="ECO:0000313" key="2">
    <source>
        <dbReference type="EMBL" id="KAD4982275.1"/>
    </source>
</evidence>
<evidence type="ECO:0000256" key="1">
    <source>
        <dbReference type="SAM" id="MobiDB-lite"/>
    </source>
</evidence>
<accession>A0A5N6NNG5</accession>
<keyword evidence="3" id="KW-1185">Reference proteome</keyword>
<sequence>MMKRFLVSTAMIPRLQNIRPVKQKGFRTTRLRRSVDAPVPETRLTSATGSGDRMKKITANAILQAPPLLKDDNEEEAKNERKRKRWKQILKMEEKSPNDARTMFYSRETGKNGPRTSKQAYWALQLGQADDFKYIEMFIDDIDDDSHD</sequence>
<name>A0A5N6NNG5_9ASTR</name>
<proteinExistence type="predicted"/>
<dbReference type="AlphaFoldDB" id="A0A5N6NNG5"/>
<reference evidence="2 3" key="1">
    <citation type="submission" date="2019-05" db="EMBL/GenBank/DDBJ databases">
        <title>Mikania micrantha, genome provides insights into the molecular mechanism of rapid growth.</title>
        <authorList>
            <person name="Liu B."/>
        </authorList>
    </citation>
    <scope>NUCLEOTIDE SEQUENCE [LARGE SCALE GENOMIC DNA]</scope>
    <source>
        <strain evidence="2">NLD-2019</strain>
        <tissue evidence="2">Leaf</tissue>
    </source>
</reference>
<dbReference type="EMBL" id="SZYD01000010">
    <property type="protein sequence ID" value="KAD4982275.1"/>
    <property type="molecule type" value="Genomic_DNA"/>
</dbReference>